<reference evidence="1 2" key="1">
    <citation type="submission" date="2018-11" db="EMBL/GenBank/DDBJ databases">
        <title>Genomes From Bacteria Associated with the Canine Oral Cavity: a Test Case for Automated Genome-Based Taxonomic Assignment.</title>
        <authorList>
            <person name="Coil D.A."/>
            <person name="Jospin G."/>
            <person name="Darling A.E."/>
            <person name="Wallis C."/>
            <person name="Davis I.J."/>
            <person name="Harris S."/>
            <person name="Eisen J.A."/>
            <person name="Holcombe L.J."/>
            <person name="O'Flynn C."/>
        </authorList>
    </citation>
    <scope>NUCLEOTIDE SEQUENCE [LARGE SCALE GENOMIC DNA]</scope>
    <source>
        <strain evidence="1 2">OH953</strain>
    </source>
</reference>
<dbReference type="InterPro" id="IPR000424">
    <property type="entry name" value="Primosome_PriB/ssb"/>
</dbReference>
<sequence length="145" mass="16315">MQLFVAYGRVAKIPTGAFGESRKGTPYFKFDFVCDSSQRDAQGKFIPSFFHVETYGKQAELMYQSLSKGSPILVKGEIVQRPYLNDQQQQRTYQVLYPSLTDGITFLESKTVSEQRRQPGLGLQTVPPAASHSPYPEPLDADEPF</sequence>
<dbReference type="GO" id="GO:0006260">
    <property type="term" value="P:DNA replication"/>
    <property type="evidence" value="ECO:0007669"/>
    <property type="project" value="InterPro"/>
</dbReference>
<name>A0A3P1S3K2_STRSA</name>
<dbReference type="AlphaFoldDB" id="A0A3P1S3K2"/>
<dbReference type="GO" id="GO:0003697">
    <property type="term" value="F:single-stranded DNA binding"/>
    <property type="evidence" value="ECO:0007669"/>
    <property type="project" value="InterPro"/>
</dbReference>
<accession>A0A3P1S3K2</accession>
<dbReference type="SUPFAM" id="SSF50249">
    <property type="entry name" value="Nucleic acid-binding proteins"/>
    <property type="match status" value="1"/>
</dbReference>
<keyword evidence="1" id="KW-0238">DNA-binding</keyword>
<comment type="caution">
    <text evidence="1">The sequence shown here is derived from an EMBL/GenBank/DDBJ whole genome shotgun (WGS) entry which is preliminary data.</text>
</comment>
<dbReference type="Gene3D" id="2.40.50.140">
    <property type="entry name" value="Nucleic acid-binding proteins"/>
    <property type="match status" value="1"/>
</dbReference>
<dbReference type="EMBL" id="RQZI01000007">
    <property type="protein sequence ID" value="RRC91743.1"/>
    <property type="molecule type" value="Genomic_DNA"/>
</dbReference>
<dbReference type="PROSITE" id="PS50935">
    <property type="entry name" value="SSB"/>
    <property type="match status" value="1"/>
</dbReference>
<dbReference type="CDD" id="cd04496">
    <property type="entry name" value="SSB_OBF"/>
    <property type="match status" value="1"/>
</dbReference>
<protein>
    <submittedName>
        <fullName evidence="1">Single-stranded DNA-binding protein</fullName>
    </submittedName>
</protein>
<gene>
    <name evidence="1" type="ORF">EII39_07070</name>
</gene>
<dbReference type="RefSeq" id="WP_124765388.1">
    <property type="nucleotide sequence ID" value="NZ_RQZI01000007.1"/>
</dbReference>
<organism evidence="1 2">
    <name type="scientific">Streptococcus sanguinis</name>
    <dbReference type="NCBI Taxonomy" id="1305"/>
    <lineage>
        <taxon>Bacteria</taxon>
        <taxon>Bacillati</taxon>
        <taxon>Bacillota</taxon>
        <taxon>Bacilli</taxon>
        <taxon>Lactobacillales</taxon>
        <taxon>Streptococcaceae</taxon>
        <taxon>Streptococcus</taxon>
    </lineage>
</organism>
<proteinExistence type="predicted"/>
<dbReference type="Pfam" id="PF00436">
    <property type="entry name" value="SSB"/>
    <property type="match status" value="1"/>
</dbReference>
<dbReference type="Proteomes" id="UP000277597">
    <property type="component" value="Unassembled WGS sequence"/>
</dbReference>
<evidence type="ECO:0000313" key="2">
    <source>
        <dbReference type="Proteomes" id="UP000277597"/>
    </source>
</evidence>
<dbReference type="InterPro" id="IPR011344">
    <property type="entry name" value="ssDNA-bd"/>
</dbReference>
<dbReference type="InterPro" id="IPR012340">
    <property type="entry name" value="NA-bd_OB-fold"/>
</dbReference>
<evidence type="ECO:0000313" key="1">
    <source>
        <dbReference type="EMBL" id="RRC91743.1"/>
    </source>
</evidence>
<dbReference type="PIRSF" id="PIRSF002070">
    <property type="entry name" value="SSB"/>
    <property type="match status" value="1"/>
</dbReference>